<sequence length="112" mass="12528">MSPALGNTLILLVVAHNLWRADWRVHVYGDHVDSLAAWFPYLTVSPALEPEEADTVLHDYAVVLQLHGDRPLMNLANGHPGFIDLHDGEYAKSALPMAQRCAEFTKDSFWSC</sequence>
<comment type="caution">
    <text evidence="1">The sequence shown here is derived from an EMBL/GenBank/DDBJ whole genome shotgun (WGS) entry which is preliminary data.</text>
</comment>
<organism evidence="1 2">
    <name type="scientific">Paraburkholderia metrosideri</name>
    <dbReference type="NCBI Taxonomy" id="580937"/>
    <lineage>
        <taxon>Bacteria</taxon>
        <taxon>Pseudomonadati</taxon>
        <taxon>Pseudomonadota</taxon>
        <taxon>Betaproteobacteria</taxon>
        <taxon>Burkholderiales</taxon>
        <taxon>Burkholderiaceae</taxon>
        <taxon>Paraburkholderia</taxon>
    </lineage>
</organism>
<accession>A0ABN7IHR9</accession>
<dbReference type="Proteomes" id="UP000598032">
    <property type="component" value="Unassembled WGS sequence"/>
</dbReference>
<evidence type="ECO:0000313" key="1">
    <source>
        <dbReference type="EMBL" id="CAD6560125.1"/>
    </source>
</evidence>
<proteinExistence type="predicted"/>
<name>A0ABN7IHR9_9BURK</name>
<keyword evidence="2" id="KW-1185">Reference proteome</keyword>
<reference evidence="1 2" key="1">
    <citation type="submission" date="2020-10" db="EMBL/GenBank/DDBJ databases">
        <authorList>
            <person name="Peeters C."/>
        </authorList>
    </citation>
    <scope>NUCLEOTIDE SEQUENCE [LARGE SCALE GENOMIC DNA]</scope>
    <source>
        <strain evidence="1 2">LMG 28140</strain>
    </source>
</reference>
<evidence type="ECO:0000313" key="2">
    <source>
        <dbReference type="Proteomes" id="UP000598032"/>
    </source>
</evidence>
<dbReference type="EMBL" id="CAJHCP010000029">
    <property type="protein sequence ID" value="CAD6560125.1"/>
    <property type="molecule type" value="Genomic_DNA"/>
</dbReference>
<gene>
    <name evidence="1" type="ORF">LMG28140_06779</name>
</gene>
<protein>
    <submittedName>
        <fullName evidence="1">Uncharacterized protein</fullName>
    </submittedName>
</protein>